<keyword evidence="7" id="KW-1015">Disulfide bond</keyword>
<feature type="compositionally biased region" description="Polar residues" evidence="11">
    <location>
        <begin position="268"/>
        <end position="291"/>
    </location>
</feature>
<evidence type="ECO:0000313" key="15">
    <source>
        <dbReference type="WBParaSite" id="PgR029_g113_t01"/>
    </source>
</evidence>
<evidence type="ECO:0000256" key="9">
    <source>
        <dbReference type="ARBA" id="ARBA00023224"/>
    </source>
</evidence>
<dbReference type="GO" id="GO:0007187">
    <property type="term" value="P:G protein-coupled receptor signaling pathway, coupled to cyclic nucleotide second messenger"/>
    <property type="evidence" value="ECO:0007669"/>
    <property type="project" value="TreeGrafter"/>
</dbReference>
<sequence>MFDNYGDSHNDGVILELITEALTDMTKAIDSATTTMPLADSELSWSSIILAIIMGALSVVTVVGNLAVLFSYYIDKNIRQPSNYFIFSLAVSDLIIGLEGIPVYTQFFLRDQNWHFGWFLCDLWLLIDYVVCLASIYTVLGITIDRYCSVKYPAAYRNWRTSRKVVLIIAIVWLIPTVLFSLSIFGYDKFTGKRILKEHECYVQFMTNPILNMGMYISYYWSTLFVMLYLYWGIYRAAKLLASKSEQKTKRLAVLNEMRRPTKVDAVSTVTARSSGPETPPDTSSSQSKNNVAPGLTPSVSKHFNQSNNVTISTNAATRQEVSSALERESTAPCVSPEISDPDASEQPLQMNRNFPFIDSDSLTSLMGHDDIPDSPRVEV</sequence>
<keyword evidence="5 10" id="KW-0297">G-protein coupled receptor</keyword>
<evidence type="ECO:0000313" key="14">
    <source>
        <dbReference type="Proteomes" id="UP000887569"/>
    </source>
</evidence>
<name>A0A915B7N1_PARUN</name>
<keyword evidence="6 12" id="KW-0472">Membrane</keyword>
<dbReference type="GO" id="GO:0007197">
    <property type="term" value="P:adenylate cyclase-inhibiting G protein-coupled acetylcholine receptor signaling pathway"/>
    <property type="evidence" value="ECO:0007669"/>
    <property type="project" value="TreeGrafter"/>
</dbReference>
<evidence type="ECO:0000259" key="13">
    <source>
        <dbReference type="PROSITE" id="PS50262"/>
    </source>
</evidence>
<organism evidence="14 15">
    <name type="scientific">Parascaris univalens</name>
    <name type="common">Nematode worm</name>
    <dbReference type="NCBI Taxonomy" id="6257"/>
    <lineage>
        <taxon>Eukaryota</taxon>
        <taxon>Metazoa</taxon>
        <taxon>Ecdysozoa</taxon>
        <taxon>Nematoda</taxon>
        <taxon>Chromadorea</taxon>
        <taxon>Rhabditida</taxon>
        <taxon>Spirurina</taxon>
        <taxon>Ascaridomorpha</taxon>
        <taxon>Ascaridoidea</taxon>
        <taxon>Ascarididae</taxon>
        <taxon>Parascaris</taxon>
    </lineage>
</organism>
<evidence type="ECO:0000256" key="6">
    <source>
        <dbReference type="ARBA" id="ARBA00023136"/>
    </source>
</evidence>
<keyword evidence="3 10" id="KW-0812">Transmembrane</keyword>
<dbReference type="AlphaFoldDB" id="A0A915B7N1"/>
<evidence type="ECO:0000256" key="2">
    <source>
        <dbReference type="ARBA" id="ARBA00022475"/>
    </source>
</evidence>
<reference evidence="15" key="1">
    <citation type="submission" date="2022-11" db="UniProtKB">
        <authorList>
            <consortium name="WormBaseParasite"/>
        </authorList>
    </citation>
    <scope>IDENTIFICATION</scope>
</reference>
<dbReference type="PANTHER" id="PTHR24247:SF191">
    <property type="entry name" value="MUSCARINIC ACETYLCHOLINE RECEPTOR, B-TYPE, ISOFORM A"/>
    <property type="match status" value="1"/>
</dbReference>
<evidence type="ECO:0000256" key="5">
    <source>
        <dbReference type="ARBA" id="ARBA00023040"/>
    </source>
</evidence>
<dbReference type="PROSITE" id="PS00237">
    <property type="entry name" value="G_PROTEIN_RECEP_F1_1"/>
    <property type="match status" value="1"/>
</dbReference>
<dbReference type="GO" id="GO:0016907">
    <property type="term" value="F:G protein-coupled acetylcholine receptor activity"/>
    <property type="evidence" value="ECO:0007669"/>
    <property type="project" value="InterPro"/>
</dbReference>
<keyword evidence="2" id="KW-1003">Cell membrane</keyword>
<dbReference type="SUPFAM" id="SSF81321">
    <property type="entry name" value="Family A G protein-coupled receptor-like"/>
    <property type="match status" value="1"/>
</dbReference>
<dbReference type="GO" id="GO:0004993">
    <property type="term" value="F:G protein-coupled serotonin receptor activity"/>
    <property type="evidence" value="ECO:0007669"/>
    <property type="project" value="TreeGrafter"/>
</dbReference>
<dbReference type="WBParaSite" id="PgR029_g113_t01">
    <property type="protein sequence ID" value="PgR029_g113_t01"/>
    <property type="gene ID" value="PgR029_g113"/>
</dbReference>
<dbReference type="Proteomes" id="UP000887569">
    <property type="component" value="Unplaced"/>
</dbReference>
<dbReference type="InterPro" id="IPR017452">
    <property type="entry name" value="GPCR_Rhodpsn_7TM"/>
</dbReference>
<comment type="similarity">
    <text evidence="10">Belongs to the G-protein coupled receptor 1 family.</text>
</comment>
<dbReference type="PROSITE" id="PS50262">
    <property type="entry name" value="G_PROTEIN_RECEP_F1_2"/>
    <property type="match status" value="1"/>
</dbReference>
<feature type="domain" description="G-protein coupled receptors family 1 profile" evidence="13">
    <location>
        <begin position="64"/>
        <end position="255"/>
    </location>
</feature>
<dbReference type="GO" id="GO:0045202">
    <property type="term" value="C:synapse"/>
    <property type="evidence" value="ECO:0007669"/>
    <property type="project" value="TreeGrafter"/>
</dbReference>
<feature type="compositionally biased region" description="Basic and acidic residues" evidence="11">
    <location>
        <begin position="368"/>
        <end position="380"/>
    </location>
</feature>
<dbReference type="PRINTS" id="PR00237">
    <property type="entry name" value="GPCRRHODOPSN"/>
</dbReference>
<keyword evidence="4 12" id="KW-1133">Transmembrane helix</keyword>
<feature type="transmembrane region" description="Helical" evidence="12">
    <location>
        <begin position="216"/>
        <end position="235"/>
    </location>
</feature>
<dbReference type="InterPro" id="IPR000995">
    <property type="entry name" value="Musac_Ach_rcpt"/>
</dbReference>
<evidence type="ECO:0000256" key="7">
    <source>
        <dbReference type="ARBA" id="ARBA00023157"/>
    </source>
</evidence>
<evidence type="ECO:0000256" key="4">
    <source>
        <dbReference type="ARBA" id="ARBA00022989"/>
    </source>
</evidence>
<dbReference type="PANTHER" id="PTHR24247">
    <property type="entry name" value="5-HYDROXYTRYPTAMINE RECEPTOR"/>
    <property type="match status" value="1"/>
</dbReference>
<proteinExistence type="inferred from homology"/>
<feature type="transmembrane region" description="Helical" evidence="12">
    <location>
        <begin position="165"/>
        <end position="187"/>
    </location>
</feature>
<keyword evidence="14" id="KW-1185">Reference proteome</keyword>
<dbReference type="Gene3D" id="1.20.1070.10">
    <property type="entry name" value="Rhodopsin 7-helix transmembrane proteins"/>
    <property type="match status" value="1"/>
</dbReference>
<comment type="subcellular location">
    <subcellularLocation>
        <location evidence="1">Cell membrane</location>
        <topology evidence="1">Multi-pass membrane protein</topology>
    </subcellularLocation>
</comment>
<dbReference type="GO" id="GO:0005886">
    <property type="term" value="C:plasma membrane"/>
    <property type="evidence" value="ECO:0007669"/>
    <property type="project" value="UniProtKB-SubCell"/>
</dbReference>
<dbReference type="GO" id="GO:0030425">
    <property type="term" value="C:dendrite"/>
    <property type="evidence" value="ECO:0007669"/>
    <property type="project" value="TreeGrafter"/>
</dbReference>
<accession>A0A915B7N1</accession>
<dbReference type="InterPro" id="IPR000276">
    <property type="entry name" value="GPCR_Rhodpsn"/>
</dbReference>
<evidence type="ECO:0000256" key="10">
    <source>
        <dbReference type="RuleBase" id="RU000688"/>
    </source>
</evidence>
<keyword evidence="9 10" id="KW-0807">Transducer</keyword>
<feature type="compositionally biased region" description="Polar residues" evidence="11">
    <location>
        <begin position="298"/>
        <end position="323"/>
    </location>
</feature>
<feature type="transmembrane region" description="Helical" evidence="12">
    <location>
        <begin position="45"/>
        <end position="72"/>
    </location>
</feature>
<keyword evidence="8 10" id="KW-0675">Receptor</keyword>
<evidence type="ECO:0000256" key="1">
    <source>
        <dbReference type="ARBA" id="ARBA00004651"/>
    </source>
</evidence>
<feature type="transmembrane region" description="Helical" evidence="12">
    <location>
        <begin position="124"/>
        <end position="144"/>
    </location>
</feature>
<dbReference type="Pfam" id="PF00001">
    <property type="entry name" value="7tm_1"/>
    <property type="match status" value="1"/>
</dbReference>
<evidence type="ECO:0000256" key="12">
    <source>
        <dbReference type="SAM" id="Phobius"/>
    </source>
</evidence>
<dbReference type="FunFam" id="1.20.1070.10:FF:000365">
    <property type="entry name" value="Muscarinic acetylcholine receptor gar-2"/>
    <property type="match status" value="1"/>
</dbReference>
<feature type="transmembrane region" description="Helical" evidence="12">
    <location>
        <begin position="84"/>
        <end position="104"/>
    </location>
</feature>
<dbReference type="SMART" id="SM01381">
    <property type="entry name" value="7TM_GPCR_Srsx"/>
    <property type="match status" value="1"/>
</dbReference>
<evidence type="ECO:0000256" key="3">
    <source>
        <dbReference type="ARBA" id="ARBA00022692"/>
    </source>
</evidence>
<evidence type="ECO:0000256" key="8">
    <source>
        <dbReference type="ARBA" id="ARBA00023170"/>
    </source>
</evidence>
<evidence type="ECO:0000256" key="11">
    <source>
        <dbReference type="SAM" id="MobiDB-lite"/>
    </source>
</evidence>
<feature type="region of interest" description="Disordered" evidence="11">
    <location>
        <begin position="264"/>
        <end position="380"/>
    </location>
</feature>
<dbReference type="PRINTS" id="PR00243">
    <property type="entry name" value="MUSCARINICR"/>
</dbReference>
<protein>
    <submittedName>
        <fullName evidence="15">G-protein coupled receptors family 1 profile domain-containing protein</fullName>
    </submittedName>
</protein>